<accession>A0A1S9PKI1</accession>
<evidence type="ECO:0000259" key="1">
    <source>
        <dbReference type="Pfam" id="PF06439"/>
    </source>
</evidence>
<dbReference type="OrthoDB" id="259356at2"/>
<gene>
    <name evidence="2" type="ORF">BC343_21010</name>
</gene>
<keyword evidence="3" id="KW-1185">Reference proteome</keyword>
<dbReference type="Pfam" id="PF06439">
    <property type="entry name" value="3keto-disac_hyd"/>
    <property type="match status" value="1"/>
</dbReference>
<dbReference type="Proteomes" id="UP000189739">
    <property type="component" value="Unassembled WGS sequence"/>
</dbReference>
<feature type="domain" description="3-keto-alpha-glucoside-1,2-lyase/3-keto-2-hydroxy-glucal hydratase" evidence="1">
    <location>
        <begin position="27"/>
        <end position="269"/>
    </location>
</feature>
<dbReference type="InterPro" id="IPR010496">
    <property type="entry name" value="AL/BT2_dom"/>
</dbReference>
<proteinExistence type="predicted"/>
<sequence>MKPAKLIAPIVLCVLTLGFSPPPKNDKWEVLFNGKDLTGWDTYIGPDLDDKGKFINPNPIGLNTDPKQVFTVIKQDGDKVIRISGEKWGAISTKKAYSNYHLQLQFKWGQLTWGQKKGQKMDSGLLYHSVGAYGADYGAWMRSQEFQIEQTNCGDYWGVAGGMADIPVIKRYDKDYIYNVGGLMNTFAEGSKTGRHCIKGSDAENPKGEWNTLDLYCNGDTSIHVINDKVMMVLYHGRQADGGQMKPLTKGKIQIQSEGAEVFYKEIMLQAITQLPSELIRQ</sequence>
<dbReference type="STRING" id="1792845.BC343_21010"/>
<dbReference type="GO" id="GO:0016787">
    <property type="term" value="F:hydrolase activity"/>
    <property type="evidence" value="ECO:0007669"/>
    <property type="project" value="InterPro"/>
</dbReference>
<organism evidence="2 3">
    <name type="scientific">Mucilaginibacter pedocola</name>
    <dbReference type="NCBI Taxonomy" id="1792845"/>
    <lineage>
        <taxon>Bacteria</taxon>
        <taxon>Pseudomonadati</taxon>
        <taxon>Bacteroidota</taxon>
        <taxon>Sphingobacteriia</taxon>
        <taxon>Sphingobacteriales</taxon>
        <taxon>Sphingobacteriaceae</taxon>
        <taxon>Mucilaginibacter</taxon>
    </lineage>
</organism>
<evidence type="ECO:0000313" key="2">
    <source>
        <dbReference type="EMBL" id="OOQ61445.1"/>
    </source>
</evidence>
<dbReference type="AlphaFoldDB" id="A0A1S9PKI1"/>
<reference evidence="2 3" key="1">
    <citation type="submission" date="2016-07" db="EMBL/GenBank/DDBJ databases">
        <title>Genomic analysis of zinc-resistant bacterium Mucilaginibacter pedocola TBZ30.</title>
        <authorList>
            <person name="Huang J."/>
            <person name="Tang J."/>
        </authorList>
    </citation>
    <scope>NUCLEOTIDE SEQUENCE [LARGE SCALE GENOMIC DNA]</scope>
    <source>
        <strain evidence="2 3">TBZ30</strain>
    </source>
</reference>
<evidence type="ECO:0000313" key="3">
    <source>
        <dbReference type="Proteomes" id="UP000189739"/>
    </source>
</evidence>
<name>A0A1S9PKI1_9SPHI</name>
<dbReference type="RefSeq" id="WP_078346733.1">
    <property type="nucleotide sequence ID" value="NZ_MBTF01000002.1"/>
</dbReference>
<comment type="caution">
    <text evidence="2">The sequence shown here is derived from an EMBL/GenBank/DDBJ whole genome shotgun (WGS) entry which is preliminary data.</text>
</comment>
<protein>
    <recommendedName>
        <fullName evidence="1">3-keto-alpha-glucoside-1,2-lyase/3-keto-2-hydroxy-glucal hydratase domain-containing protein</fullName>
    </recommendedName>
</protein>
<dbReference type="Gene3D" id="2.60.120.560">
    <property type="entry name" value="Exo-inulinase, domain 1"/>
    <property type="match status" value="1"/>
</dbReference>
<dbReference type="EMBL" id="MBTF01000002">
    <property type="protein sequence ID" value="OOQ61445.1"/>
    <property type="molecule type" value="Genomic_DNA"/>
</dbReference>